<reference evidence="1" key="1">
    <citation type="submission" date="2019-11" db="EMBL/GenBank/DDBJ databases">
        <title>Genomic insights into an expanded diversity of filamentous marine cyanobacteria reveals the extraordinary biosynthetic potential of Moorea and Okeania.</title>
        <authorList>
            <person name="Ferreira Leao T."/>
            <person name="Wang M."/>
            <person name="Moss N."/>
            <person name="Da Silva R."/>
            <person name="Sanders J."/>
            <person name="Nurk S."/>
            <person name="Gurevich A."/>
            <person name="Humphrey G."/>
            <person name="Reher R."/>
            <person name="Zhu Q."/>
            <person name="Belda-Ferre P."/>
            <person name="Glukhov E."/>
            <person name="Rex R."/>
            <person name="Dorrestein P.C."/>
            <person name="Knight R."/>
            <person name="Pevzner P."/>
            <person name="Gerwick W.H."/>
            <person name="Gerwick L."/>
        </authorList>
    </citation>
    <scope>NUCLEOTIDE SEQUENCE</scope>
    <source>
        <strain evidence="1">SIO1C4</strain>
    </source>
</reference>
<name>A0A6B3N9Q1_9CYAN</name>
<proteinExistence type="predicted"/>
<evidence type="ECO:0008006" key="2">
    <source>
        <dbReference type="Google" id="ProtNLM"/>
    </source>
</evidence>
<dbReference type="Gene3D" id="2.115.10.20">
    <property type="entry name" value="Glycosyl hydrolase domain, family 43"/>
    <property type="match status" value="1"/>
</dbReference>
<sequence>MRAQESKSIDQLLKTQFVWDCWVHKQVKGNQNPFYHIYHLQAPRWREDGSAYETEERHHFASVGHITATDLFDPSSWEYHGTCLHPDTENHNSPHSLAIWTGSMMSIDDQNLRQALGASYIMALTGRSKKDLGRIQRLWFAVSEDAYNWAILRDHKGQIRELDLSSIGHQGYGWAIEGDENNPVEVFHCRDPKIMPYPGREGEYLMLFTSHRADKEDKPFTNGCIGAAISSDLINWEILPPLNTPKLLGKMEVPQLVNQGNNWYLLISCETNVENKELLDNLKVPYNSGGYVFKLKPRNNEKTGYLDLGGSWEYFDYWGGSATPENLPVLYAPTVADVIEIDDSTKEVVILAWHGYTNRNDYGEFEGGYKAYKVELS</sequence>
<organism evidence="1">
    <name type="scientific">Symploca sp. SIO1C4</name>
    <dbReference type="NCBI Taxonomy" id="2607765"/>
    <lineage>
        <taxon>Bacteria</taxon>
        <taxon>Bacillati</taxon>
        <taxon>Cyanobacteriota</taxon>
        <taxon>Cyanophyceae</taxon>
        <taxon>Coleofasciculales</taxon>
        <taxon>Coleofasciculaceae</taxon>
        <taxon>Symploca</taxon>
    </lineage>
</organism>
<accession>A0A6B3N9Q1</accession>
<dbReference type="AlphaFoldDB" id="A0A6B3N9Q1"/>
<dbReference type="SUPFAM" id="SSF75005">
    <property type="entry name" value="Arabinanase/levansucrase/invertase"/>
    <property type="match status" value="1"/>
</dbReference>
<evidence type="ECO:0000313" key="1">
    <source>
        <dbReference type="EMBL" id="NER29819.1"/>
    </source>
</evidence>
<comment type="caution">
    <text evidence="1">The sequence shown here is derived from an EMBL/GenBank/DDBJ whole genome shotgun (WGS) entry which is preliminary data.</text>
</comment>
<dbReference type="InterPro" id="IPR023296">
    <property type="entry name" value="Glyco_hydro_beta-prop_sf"/>
</dbReference>
<protein>
    <recommendedName>
        <fullName evidence="2">Glycosyl hydrolase family 32 N-terminal domain-containing protein</fullName>
    </recommendedName>
</protein>
<gene>
    <name evidence="1" type="ORF">F6J89_19920</name>
</gene>
<dbReference type="EMBL" id="JAAHFQ010000436">
    <property type="protein sequence ID" value="NER29819.1"/>
    <property type="molecule type" value="Genomic_DNA"/>
</dbReference>